<dbReference type="FunFam" id="1.10.506.10:FF:000004">
    <property type="entry name" value="IQ motif containing GTPase activating protein 1"/>
    <property type="match status" value="1"/>
</dbReference>
<evidence type="ECO:0000256" key="2">
    <source>
        <dbReference type="ARBA" id="ARBA00022737"/>
    </source>
</evidence>
<dbReference type="Gene3D" id="1.10.506.10">
    <property type="entry name" value="GTPase Activation - p120gap, domain 1"/>
    <property type="match status" value="1"/>
</dbReference>
<dbReference type="SUPFAM" id="SSF47576">
    <property type="entry name" value="Calponin-homology domain, CH-domain"/>
    <property type="match status" value="1"/>
</dbReference>
<feature type="non-terminal residue" evidence="7">
    <location>
        <position position="1"/>
    </location>
</feature>
<dbReference type="InterPro" id="IPR001936">
    <property type="entry name" value="RasGAP_dom"/>
</dbReference>
<dbReference type="PANTHER" id="PTHR14149:SF10">
    <property type="entry name" value="RAS GTPASE-ACTIVATING-LIKE PROTEIN IQGAP3"/>
    <property type="match status" value="1"/>
</dbReference>
<dbReference type="InterPro" id="IPR008936">
    <property type="entry name" value="Rho_GTPase_activation_prot"/>
</dbReference>
<organism evidence="7">
    <name type="scientific">Tetraodon nigroviridis</name>
    <name type="common">Spotted green pufferfish</name>
    <name type="synonym">Chelonodon nigroviridis</name>
    <dbReference type="NCBI Taxonomy" id="99883"/>
    <lineage>
        <taxon>Eukaryota</taxon>
        <taxon>Metazoa</taxon>
        <taxon>Chordata</taxon>
        <taxon>Craniata</taxon>
        <taxon>Vertebrata</taxon>
        <taxon>Euteleostomi</taxon>
        <taxon>Actinopterygii</taxon>
        <taxon>Neopterygii</taxon>
        <taxon>Teleostei</taxon>
        <taxon>Neoteleostei</taxon>
        <taxon>Acanthomorphata</taxon>
        <taxon>Eupercaria</taxon>
        <taxon>Tetraodontiformes</taxon>
        <taxon>Tetradontoidea</taxon>
        <taxon>Tetraodontidae</taxon>
        <taxon>Tetraodon</taxon>
    </lineage>
</organism>
<keyword evidence="1" id="KW-0597">Phosphoprotein</keyword>
<evidence type="ECO:0000259" key="5">
    <source>
        <dbReference type="PROSITE" id="PS50018"/>
    </source>
</evidence>
<dbReference type="PROSITE" id="PS50096">
    <property type="entry name" value="IQ"/>
    <property type="match status" value="4"/>
</dbReference>
<evidence type="ECO:0000256" key="3">
    <source>
        <dbReference type="ARBA" id="ARBA00022860"/>
    </source>
</evidence>
<dbReference type="InterPro" id="IPR001715">
    <property type="entry name" value="CH_dom"/>
</dbReference>
<dbReference type="Pfam" id="PF00612">
    <property type="entry name" value="IQ"/>
    <property type="match status" value="1"/>
</dbReference>
<dbReference type="Pfam" id="PF03836">
    <property type="entry name" value="RasGAP_C"/>
    <property type="match status" value="1"/>
</dbReference>
<feature type="coiled-coil region" evidence="4">
    <location>
        <begin position="1516"/>
        <end position="1543"/>
    </location>
</feature>
<dbReference type="Gene3D" id="1.20.5.190">
    <property type="match status" value="1"/>
</dbReference>
<dbReference type="OrthoDB" id="775356at2759"/>
<dbReference type="GO" id="GO:0005516">
    <property type="term" value="F:calmodulin binding"/>
    <property type="evidence" value="ECO:0007669"/>
    <property type="project" value="UniProtKB-KW"/>
</dbReference>
<dbReference type="SMART" id="SM00033">
    <property type="entry name" value="CH"/>
    <property type="match status" value="1"/>
</dbReference>
<dbReference type="InterPro" id="IPR036872">
    <property type="entry name" value="CH_dom_sf"/>
</dbReference>
<dbReference type="SMART" id="SM00015">
    <property type="entry name" value="IQ"/>
    <property type="match status" value="4"/>
</dbReference>
<dbReference type="SUPFAM" id="SSF48350">
    <property type="entry name" value="GTPase activation domain, GAP"/>
    <property type="match status" value="1"/>
</dbReference>
<feature type="domain" description="Ras-GAP" evidence="5">
    <location>
        <begin position="1045"/>
        <end position="1261"/>
    </location>
</feature>
<dbReference type="InterPro" id="IPR001202">
    <property type="entry name" value="WW_dom"/>
</dbReference>
<keyword evidence="4" id="KW-0175">Coiled coil</keyword>
<gene>
    <name evidence="7" type="ORF">GSTENG00011544001</name>
</gene>
<dbReference type="SUPFAM" id="SSF143885">
    <property type="entry name" value="RGC domain-like"/>
    <property type="match status" value="1"/>
</dbReference>
<evidence type="ECO:0000259" key="6">
    <source>
        <dbReference type="PROSITE" id="PS50021"/>
    </source>
</evidence>
<keyword evidence="3" id="KW-0112">Calmodulin-binding</keyword>
<dbReference type="GO" id="GO:1903479">
    <property type="term" value="P:mitotic actomyosin contractile ring assembly actin filament organization"/>
    <property type="evidence" value="ECO:0007669"/>
    <property type="project" value="TreeGrafter"/>
</dbReference>
<evidence type="ECO:0000313" key="7">
    <source>
        <dbReference type="EMBL" id="CAF95047.1"/>
    </source>
</evidence>
<dbReference type="PROSITE" id="PS01159">
    <property type="entry name" value="WW_DOMAIN_1"/>
    <property type="match status" value="1"/>
</dbReference>
<name>Q4SWD5_TETNG</name>
<dbReference type="GO" id="GO:0005096">
    <property type="term" value="F:GTPase activator activity"/>
    <property type="evidence" value="ECO:0007669"/>
    <property type="project" value="TreeGrafter"/>
</dbReference>
<dbReference type="PROSITE" id="PS50021">
    <property type="entry name" value="CH"/>
    <property type="match status" value="1"/>
</dbReference>
<dbReference type="EMBL" id="CAAE01013628">
    <property type="protein sequence ID" value="CAF95047.1"/>
    <property type="molecule type" value="Genomic_DNA"/>
</dbReference>
<dbReference type="InterPro" id="IPR000593">
    <property type="entry name" value="RasGAP_C"/>
</dbReference>
<dbReference type="GO" id="GO:0120025">
    <property type="term" value="C:plasma membrane bounded cell projection"/>
    <property type="evidence" value="ECO:0007669"/>
    <property type="project" value="UniProtKB-ARBA"/>
</dbReference>
<feature type="non-terminal residue" evidence="7">
    <location>
        <position position="1677"/>
    </location>
</feature>
<dbReference type="Pfam" id="PF00616">
    <property type="entry name" value="RasGAP"/>
    <property type="match status" value="1"/>
</dbReference>
<feature type="domain" description="Calponin-homology (CH)" evidence="6">
    <location>
        <begin position="1"/>
        <end position="108"/>
    </location>
</feature>
<reference evidence="7" key="1">
    <citation type="journal article" date="2004" name="Nature">
        <title>Genome duplication in the teleost fish Tetraodon nigroviridis reveals the early vertebrate proto-karyotype.</title>
        <authorList>
            <person name="Jaillon O."/>
            <person name="Aury J.-M."/>
            <person name="Brunet F."/>
            <person name="Petit J.-L."/>
            <person name="Stange-Thomann N."/>
            <person name="Mauceli E."/>
            <person name="Bouneau L."/>
            <person name="Fischer C."/>
            <person name="Ozouf-Costaz C."/>
            <person name="Bernot A."/>
            <person name="Nicaud S."/>
            <person name="Jaffe D."/>
            <person name="Fisher S."/>
            <person name="Lutfalla G."/>
            <person name="Dossat C."/>
            <person name="Segurens B."/>
            <person name="Dasilva C."/>
            <person name="Salanoubat M."/>
            <person name="Levy M."/>
            <person name="Boudet N."/>
            <person name="Castellano S."/>
            <person name="Anthouard V."/>
            <person name="Jubin C."/>
            <person name="Castelli V."/>
            <person name="Katinka M."/>
            <person name="Vacherie B."/>
            <person name="Biemont C."/>
            <person name="Skalli Z."/>
            <person name="Cattolico L."/>
            <person name="Poulain J."/>
            <person name="De Berardinis V."/>
            <person name="Cruaud C."/>
            <person name="Duprat S."/>
            <person name="Brottier P."/>
            <person name="Coutanceau J.-P."/>
            <person name="Gouzy J."/>
            <person name="Parra G."/>
            <person name="Lardier G."/>
            <person name="Chapple C."/>
            <person name="McKernan K.J."/>
            <person name="McEwan P."/>
            <person name="Bosak S."/>
            <person name="Kellis M."/>
            <person name="Volff J.-N."/>
            <person name="Guigo R."/>
            <person name="Zody M.C."/>
            <person name="Mesirov J."/>
            <person name="Lindblad-Toh K."/>
            <person name="Birren B."/>
            <person name="Nusbaum C."/>
            <person name="Kahn D."/>
            <person name="Robinson-Rechavi M."/>
            <person name="Laudet V."/>
            <person name="Schachter V."/>
            <person name="Quetier F."/>
            <person name="Saurin W."/>
            <person name="Scarpelli C."/>
            <person name="Wincker P."/>
            <person name="Lander E.S."/>
            <person name="Weissenbach J."/>
            <person name="Roest Crollius H."/>
        </authorList>
    </citation>
    <scope>NUCLEOTIDE SEQUENCE [LARGE SCALE GENOMIC DNA]</scope>
</reference>
<dbReference type="InterPro" id="IPR000048">
    <property type="entry name" value="IQ_motif_EF-hand-BS"/>
</dbReference>
<evidence type="ECO:0000256" key="4">
    <source>
        <dbReference type="SAM" id="Coils"/>
    </source>
</evidence>
<proteinExistence type="predicted"/>
<dbReference type="GO" id="GO:0051015">
    <property type="term" value="F:actin filament binding"/>
    <property type="evidence" value="ECO:0007669"/>
    <property type="project" value="TreeGrafter"/>
</dbReference>
<accession>Q4SWD5</accession>
<dbReference type="InterPro" id="IPR023152">
    <property type="entry name" value="RasGAP_CS"/>
</dbReference>
<comment type="caution">
    <text evidence="7">The sequence shown here is derived from an EMBL/GenBank/DDBJ whole genome shotgun (WGS) entry which is preliminary data.</text>
</comment>
<dbReference type="FunFam" id="1.10.418.10:FF:000013">
    <property type="entry name" value="IQ motif containing GTPase activating protein 1"/>
    <property type="match status" value="1"/>
</dbReference>
<dbReference type="PROSITE" id="PS50018">
    <property type="entry name" value="RAS_GTPASE_ACTIV_2"/>
    <property type="match status" value="1"/>
</dbReference>
<dbReference type="Pfam" id="PF00307">
    <property type="entry name" value="CH"/>
    <property type="match status" value="1"/>
</dbReference>
<dbReference type="PROSITE" id="PS00509">
    <property type="entry name" value="RAS_GTPASE_ACTIV_1"/>
    <property type="match status" value="1"/>
</dbReference>
<dbReference type="SMART" id="SM00323">
    <property type="entry name" value="RasGAP"/>
    <property type="match status" value="1"/>
</dbReference>
<dbReference type="KEGG" id="tng:GSTEN00011544G001"/>
<evidence type="ECO:0000256" key="1">
    <source>
        <dbReference type="ARBA" id="ARBA00022553"/>
    </source>
</evidence>
<dbReference type="PANTHER" id="PTHR14149">
    <property type="entry name" value="RAS GTPASE-ACTIVATING PROTEIN WITH IQ MOTIF"/>
    <property type="match status" value="1"/>
</dbReference>
<sequence>RWIQACLGEELPAPTELEEVLRNGVILAKLGHRFAPDAVSLKKIYDPEQHRYHAVGLQFRHTDNINHWRNALMAVGLPAIFHPETTDIYDRKNMPRAIYCIHALSIYMYRQGLAPQIQDLYGKVDFTEEEINNMKLELDKYGIHLPAFNKIGGILAKELSVDEAAAHAAVIAINEALDRGHLETTAASLRNPNALLSGLQEALMSVYQEVLQQAKSKKKQRAAMQVQRHMQVQPGADEDKDIYEEFLTQREIQNDISLVNGSEQVDEALDSADHPELLTALQLPSLALRGLCCDNGPWYLDQLLADRQHKALEQGCVDPLEPAELQEGVAMANRAAERSRTSKPPTVSRQYFPLCQRARVSVHVCLTSVDAAVQNVNASLRLSDARRTVSCLMVPELQLPEVFPFAAALYHNELKVLQRRAPQGVMQLEELFVAVEMLSEVALINQALETGQLHQFGSLLTSPAAGLSEVDPTLFHRYFNFLLDAKQQMCRDLLTWNQLQEGIDSVNSCAEDEYEQLLAVAQVNEAVDTGDSQKLLAALLLPSGGVDQVLAANASRYLALLTRLKRRKVQANRDAGAALWLADIQEVVKEANQESQKALKLCLAVAAVNQAVKEKKVSQTLRVLALPEIQLQGIVSACAADYQQQLHSLISDRIHTVNLCFLVSGDNRSPWVRAGLADGSLYYFHLTKLEGCWEKPAGFIQNSVFLEQHQIQEVISSVSGLYVRRGLWRERQALLVRLQAVSRGFLLRRQLQARRRYLVDHTPAVLVIQAHWRRCVQQRAYRRRLQFLHMNWRAVVKVTTPTMLWNQLEQKIQSLVKMWLAKRRYRARLAFFRENVGAVVKIQAFFRASRAQEEYRKLGEVMDRSQQEPSHQKRFIFFFITILVHSDTPPLSVVRKFIHLLDLGDSDIREEAELLRLREEVVRSIRFNRQLEEDLNLMDLKIGLLVRNKATLQEVVTHCKKLTKKNKEQLSGLMDLERSKGLKALSRDRRQRLEAYQHLFYLLQTQPLYLAQLIVLMPQTSSTSFMEMLVFSLFSYGSDSREAFLLLQLFTEALRLEISLKVEKPQDVITGNPAVIKMLVNFYRHAGGQNALRDCLGPALQDLLLDPGLSIRTDPLQVYRAWINLSETQSGCRSSLPYEVSPAEALRHPEVRRRVEVAAVNLRSLTDRVLNAVTSSLGKLPYGLRYSAKVLRDALQAKFPGASEDELYKVVGNLVYYRYMNPAIVAPDGFDVLDCSAASALQPEQRRMLGSVSRMLQHAAANKHFQGDGEHVQALNQYISQTHVRFPVRFLQCVCDVPEPAQRYNVDEFSELLSLNKPVIYMSVSELLNTHKLLLEHQEALCGDPSDPLRLLLQDLGCVPTLQEVAGESWPDPGSDPSKMEVSLTLSNKFNMFQSGDDAAAPALLLSTKQLVVDVIRTQPGDSLSDILKASVSHDENVCHDWLMQRRAQREALTPEKMRRDEWLLGNSNLSLEEKKRKILKSLSRLEAAGLLEAPHSHHQILHMIAKDIRQRRLQRQRRGAELQRLAQTLARLEAKSSFHSEQVDYYRDYITSCLDNLTATSKLANKKAAAGRGRKKLPAVSYSAARLQEKGVLLEIQDLPSTQFKNVLFDILPGPETGTFLVKTRFLGVEMEEFLLRYQDLLHLQYEGIAVMKMFDKAKVNVNLLIFLLNKKLLKK</sequence>
<protein>
    <submittedName>
        <fullName evidence="7">(spotted green pufferfish) hypothetical protein</fullName>
    </submittedName>
</protein>
<dbReference type="GO" id="GO:0005938">
    <property type="term" value="C:cell cortex"/>
    <property type="evidence" value="ECO:0007669"/>
    <property type="project" value="TreeGrafter"/>
</dbReference>
<keyword evidence="2" id="KW-0677">Repeat</keyword>
<reference evidence="7" key="2">
    <citation type="submission" date="2004-02" db="EMBL/GenBank/DDBJ databases">
        <authorList>
            <consortium name="Genoscope"/>
            <consortium name="Whitehead Institute Centre for Genome Research"/>
        </authorList>
    </citation>
    <scope>NUCLEOTIDE SEQUENCE</scope>
</reference>
<dbReference type="Gene3D" id="1.10.418.10">
    <property type="entry name" value="Calponin-like domain"/>
    <property type="match status" value="1"/>
</dbReference>